<dbReference type="CDD" id="cd16896">
    <property type="entry name" value="LT_Slt70-like"/>
    <property type="match status" value="1"/>
</dbReference>
<dbReference type="PANTHER" id="PTHR37423">
    <property type="entry name" value="SOLUBLE LYTIC MUREIN TRANSGLYCOSYLASE-RELATED"/>
    <property type="match status" value="1"/>
</dbReference>
<dbReference type="Gene3D" id="1.10.530.10">
    <property type="match status" value="1"/>
</dbReference>
<gene>
    <name evidence="3" type="primary">slt</name>
    <name evidence="3" type="ORF">CLVI_09810</name>
</gene>
<proteinExistence type="predicted"/>
<dbReference type="EMBL" id="PVXQ01000007">
    <property type="protein sequence ID" value="PRR83433.1"/>
    <property type="molecule type" value="Genomic_DNA"/>
</dbReference>
<name>A0A2T0BHW3_9CLOT</name>
<dbReference type="AlphaFoldDB" id="A0A2T0BHW3"/>
<dbReference type="SUPFAM" id="SSF53955">
    <property type="entry name" value="Lysozyme-like"/>
    <property type="match status" value="1"/>
</dbReference>
<keyword evidence="4" id="KW-1185">Reference proteome</keyword>
<keyword evidence="1" id="KW-0472">Membrane</keyword>
<feature type="transmembrane region" description="Helical" evidence="1">
    <location>
        <begin position="6"/>
        <end position="24"/>
    </location>
</feature>
<protein>
    <submittedName>
        <fullName evidence="3">Soluble lytic murein transglycosylase</fullName>
        <ecNumber evidence="3">4.2.2.-</ecNumber>
    </submittedName>
</protein>
<organism evidence="3 4">
    <name type="scientific">Clostridium vincentii</name>
    <dbReference type="NCBI Taxonomy" id="52704"/>
    <lineage>
        <taxon>Bacteria</taxon>
        <taxon>Bacillati</taxon>
        <taxon>Bacillota</taxon>
        <taxon>Clostridia</taxon>
        <taxon>Eubacteriales</taxon>
        <taxon>Clostridiaceae</taxon>
        <taxon>Clostridium</taxon>
    </lineage>
</organism>
<evidence type="ECO:0000259" key="2">
    <source>
        <dbReference type="Pfam" id="PF01464"/>
    </source>
</evidence>
<dbReference type="InterPro" id="IPR008258">
    <property type="entry name" value="Transglycosylase_SLT_dom_1"/>
</dbReference>
<dbReference type="OrthoDB" id="9815002at2"/>
<dbReference type="GO" id="GO:0016829">
    <property type="term" value="F:lyase activity"/>
    <property type="evidence" value="ECO:0007669"/>
    <property type="project" value="UniProtKB-KW"/>
</dbReference>
<comment type="caution">
    <text evidence="3">The sequence shown here is derived from an EMBL/GenBank/DDBJ whole genome shotgun (WGS) entry which is preliminary data.</text>
</comment>
<sequence length="181" mass="21235">MKFKKLVIALILVAMVIGGVNYVVKEYIFPFRHREVILKYSKENNLDPYLVVSVIMAESKFNSEAKSNKDAMGLMQITTETGKWIAEQMGLDEYTEDKLYQEEYNIKMGCWYLNNLYEEFEDIDLSIAAYNAGRGRVNEWLASKEYSLDGENLHYIPYKETKKYVDKVNTYYKIYAKIYGN</sequence>
<feature type="domain" description="Transglycosylase SLT" evidence="2">
    <location>
        <begin position="36"/>
        <end position="145"/>
    </location>
</feature>
<accession>A0A2T0BHW3</accession>
<dbReference type="InterPro" id="IPR023346">
    <property type="entry name" value="Lysozyme-like_dom_sf"/>
</dbReference>
<evidence type="ECO:0000313" key="4">
    <source>
        <dbReference type="Proteomes" id="UP000239471"/>
    </source>
</evidence>
<dbReference type="RefSeq" id="WP_106059006.1">
    <property type="nucleotide sequence ID" value="NZ_PVXQ01000007.1"/>
</dbReference>
<reference evidence="3 4" key="1">
    <citation type="submission" date="2018-03" db="EMBL/GenBank/DDBJ databases">
        <title>Genome sequence of Clostridium vincentii DSM 10228.</title>
        <authorList>
            <person name="Poehlein A."/>
            <person name="Daniel R."/>
        </authorList>
    </citation>
    <scope>NUCLEOTIDE SEQUENCE [LARGE SCALE GENOMIC DNA]</scope>
    <source>
        <strain evidence="3 4">DSM 10228</strain>
    </source>
</reference>
<dbReference type="Proteomes" id="UP000239471">
    <property type="component" value="Unassembled WGS sequence"/>
</dbReference>
<evidence type="ECO:0000313" key="3">
    <source>
        <dbReference type="EMBL" id="PRR83433.1"/>
    </source>
</evidence>
<dbReference type="Pfam" id="PF01464">
    <property type="entry name" value="SLT"/>
    <property type="match status" value="1"/>
</dbReference>
<keyword evidence="1" id="KW-1133">Transmembrane helix</keyword>
<evidence type="ECO:0000256" key="1">
    <source>
        <dbReference type="SAM" id="Phobius"/>
    </source>
</evidence>
<dbReference type="PANTHER" id="PTHR37423:SF2">
    <property type="entry name" value="MEMBRANE-BOUND LYTIC MUREIN TRANSGLYCOSYLASE C"/>
    <property type="match status" value="1"/>
</dbReference>
<keyword evidence="1" id="KW-0812">Transmembrane</keyword>
<keyword evidence="3" id="KW-0456">Lyase</keyword>
<dbReference type="EC" id="4.2.2.-" evidence="3"/>